<evidence type="ECO:0000256" key="3">
    <source>
        <dbReference type="ARBA" id="ARBA00022603"/>
    </source>
</evidence>
<dbReference type="GO" id="GO:0003723">
    <property type="term" value="F:RNA binding"/>
    <property type="evidence" value="ECO:0007669"/>
    <property type="project" value="InterPro"/>
</dbReference>
<feature type="compositionally biased region" description="Basic residues" evidence="7">
    <location>
        <begin position="151"/>
        <end position="160"/>
    </location>
</feature>
<keyword evidence="10" id="KW-1185">Reference proteome</keyword>
<evidence type="ECO:0000256" key="1">
    <source>
        <dbReference type="ARBA" id="ARBA00004496"/>
    </source>
</evidence>
<keyword evidence="2" id="KW-0963">Cytoplasm</keyword>
<dbReference type="OrthoDB" id="333664at2759"/>
<name>A0A2C6KQT1_9APIC</name>
<protein>
    <recommendedName>
        <fullName evidence="8">RlmI-like PUA domain-containing protein</fullName>
    </recommendedName>
</protein>
<gene>
    <name evidence="9" type="ORF">CSUI_007496</name>
</gene>
<feature type="compositionally biased region" description="Polar residues" evidence="7">
    <location>
        <begin position="24"/>
        <end position="39"/>
    </location>
</feature>
<keyword evidence="4" id="KW-0808">Transferase</keyword>
<feature type="compositionally biased region" description="Low complexity" evidence="7">
    <location>
        <begin position="228"/>
        <end position="240"/>
    </location>
</feature>
<evidence type="ECO:0000313" key="9">
    <source>
        <dbReference type="EMBL" id="PHJ18676.1"/>
    </source>
</evidence>
<feature type="region of interest" description="Disordered" evidence="7">
    <location>
        <begin position="289"/>
        <end position="315"/>
    </location>
</feature>
<feature type="region of interest" description="Disordered" evidence="7">
    <location>
        <begin position="13"/>
        <end position="39"/>
    </location>
</feature>
<dbReference type="RefSeq" id="XP_067920382.1">
    <property type="nucleotide sequence ID" value="XM_068067641.1"/>
</dbReference>
<reference evidence="9 10" key="1">
    <citation type="journal article" date="2017" name="Int. J. Parasitol.">
        <title>The genome of the protozoan parasite Cystoisospora suis and a reverse vaccinology approach to identify vaccine candidates.</title>
        <authorList>
            <person name="Palmieri N."/>
            <person name="Shrestha A."/>
            <person name="Ruttkowski B."/>
            <person name="Beck T."/>
            <person name="Vogl C."/>
            <person name="Tomley F."/>
            <person name="Blake D.P."/>
            <person name="Joachim A."/>
        </authorList>
    </citation>
    <scope>NUCLEOTIDE SEQUENCE [LARGE SCALE GENOMIC DNA]</scope>
    <source>
        <strain evidence="9 10">Wien I</strain>
    </source>
</reference>
<evidence type="ECO:0000256" key="7">
    <source>
        <dbReference type="SAM" id="MobiDB-lite"/>
    </source>
</evidence>
<evidence type="ECO:0000313" key="10">
    <source>
        <dbReference type="Proteomes" id="UP000221165"/>
    </source>
</evidence>
<evidence type="ECO:0000256" key="4">
    <source>
        <dbReference type="ARBA" id="ARBA00022679"/>
    </source>
</evidence>
<comment type="caution">
    <text evidence="9">The sequence shown here is derived from an EMBL/GenBank/DDBJ whole genome shotgun (WGS) entry which is preliminary data.</text>
</comment>
<proteinExistence type="inferred from homology"/>
<dbReference type="Proteomes" id="UP000221165">
    <property type="component" value="Unassembled WGS sequence"/>
</dbReference>
<feature type="compositionally biased region" description="Polar residues" evidence="7">
    <location>
        <begin position="293"/>
        <end position="304"/>
    </location>
</feature>
<feature type="compositionally biased region" description="Low complexity" evidence="7">
    <location>
        <begin position="427"/>
        <end position="437"/>
    </location>
</feature>
<evidence type="ECO:0000256" key="2">
    <source>
        <dbReference type="ARBA" id="ARBA00022490"/>
    </source>
</evidence>
<dbReference type="GeneID" id="94430852"/>
<feature type="compositionally biased region" description="Basic and acidic residues" evidence="7">
    <location>
        <begin position="171"/>
        <end position="198"/>
    </location>
</feature>
<dbReference type="Gene3D" id="2.30.130.10">
    <property type="entry name" value="PUA domain"/>
    <property type="match status" value="1"/>
</dbReference>
<evidence type="ECO:0000259" key="8">
    <source>
        <dbReference type="Pfam" id="PF17785"/>
    </source>
</evidence>
<comment type="subcellular location">
    <subcellularLocation>
        <location evidence="1">Cytoplasm</location>
    </subcellularLocation>
</comment>
<evidence type="ECO:0000256" key="6">
    <source>
        <dbReference type="ARBA" id="ARBA00038091"/>
    </source>
</evidence>
<comment type="similarity">
    <text evidence="6">Belongs to the methyltransferase superfamily. RlmI family.</text>
</comment>
<dbReference type="InterPro" id="IPR041532">
    <property type="entry name" value="RlmI-like_PUA"/>
</dbReference>
<dbReference type="Pfam" id="PF17785">
    <property type="entry name" value="PUA_3"/>
    <property type="match status" value="1"/>
</dbReference>
<accession>A0A2C6KQT1</accession>
<feature type="region of interest" description="Disordered" evidence="7">
    <location>
        <begin position="410"/>
        <end position="437"/>
    </location>
</feature>
<evidence type="ECO:0000256" key="5">
    <source>
        <dbReference type="ARBA" id="ARBA00022691"/>
    </source>
</evidence>
<dbReference type="InterPro" id="IPR029063">
    <property type="entry name" value="SAM-dependent_MTases_sf"/>
</dbReference>
<organism evidence="9 10">
    <name type="scientific">Cystoisospora suis</name>
    <dbReference type="NCBI Taxonomy" id="483139"/>
    <lineage>
        <taxon>Eukaryota</taxon>
        <taxon>Sar</taxon>
        <taxon>Alveolata</taxon>
        <taxon>Apicomplexa</taxon>
        <taxon>Conoidasida</taxon>
        <taxon>Coccidia</taxon>
        <taxon>Eucoccidiorida</taxon>
        <taxon>Eimeriorina</taxon>
        <taxon>Sarcocystidae</taxon>
        <taxon>Cystoisospora</taxon>
    </lineage>
</organism>
<dbReference type="EMBL" id="MIGC01003959">
    <property type="protein sequence ID" value="PHJ18676.1"/>
    <property type="molecule type" value="Genomic_DNA"/>
</dbReference>
<sequence>MILGPRLHCQASVRGRSSSDRTLLESQPAPSSEHMSPSKCTLHGENCGVLRKGAIFLGKRPTRQFSVLQQRSLCITQSSSPGCGAPRRSMSFSEWSPSPLRYFTTSSPRAQLSGLPGRAENSSSKRQTENEEFIEQAPASAEESVMANTGRSRRGRRRRGSASVGDAQLRSIHDTADTNEDRYCEGRARLDSNSRRATTEIPLPSMLSASTRLSPPHADLDITHRHTLTSSVSSKKLASSPQPPREDACSTSPSSSSPRPKKPKKQSLSRPVPWSAQAALEAHMYSRPAAVTPPSSEANVTPLSGDSHDKPAVRLKPGAVCDGGTSRRQKLLMGHPWVFDHEIQNISDLGRWPPGTLVDVVESDGSVVGVGLLNRRASVTVRLVTHTGMCGQDSRKRVLEDVGKCLSEPVLNSVSSPTADPPGQMASSSGYSTSSTASSLSVKSPVSACPSPVSPALVDRLCSALRRRCGLFHDSSDSPCEPSVGPPVRTSLPSKYSPAALKAAMLASRRRERPVPKSKTAGLEKRLRGRVWRGIAGEADGVPGVEVDIIESGIEPGEESKRVYAVVRLHAVSARPFLGFVVDVLREHGLSPSVLCVQHLRSHKEKLAEGGGEYSSELLEGNDPLVWFRAPGLPQYCEVGTNLFFPPFVSYPPSASRLQRFCSDLLRSISNAESEPLSVLAVRAGPRAIGMLCAMANKDAERGAERLLSDKEDSRSSAAADTERSLQRLSERRVGRKVGNVVILEEAVAMAELADSVNRRNGVADLCTVFHRLEIGEELKNMVYNHLRFHLVYIHFPPVTEFSKKQRHGQFGRWFRPSLKGVASTLRHACNLLQADGYLVVSIFLPQQDSHSGLDLLRTATETSGRKGFMVAHWGAGTDTRVLLAHDDCWYEHTYCIRLG</sequence>
<dbReference type="CDD" id="cd21153">
    <property type="entry name" value="PUA_RlmI"/>
    <property type="match status" value="1"/>
</dbReference>
<feature type="region of interest" description="Disordered" evidence="7">
    <location>
        <begin position="103"/>
        <end position="273"/>
    </location>
</feature>
<keyword evidence="5" id="KW-0949">S-adenosyl-L-methionine</keyword>
<dbReference type="SUPFAM" id="SSF88697">
    <property type="entry name" value="PUA domain-like"/>
    <property type="match status" value="1"/>
</dbReference>
<dbReference type="InterPro" id="IPR036974">
    <property type="entry name" value="PUA_sf"/>
</dbReference>
<dbReference type="Gene3D" id="3.40.50.150">
    <property type="entry name" value="Vaccinia Virus protein VP39"/>
    <property type="match status" value="1"/>
</dbReference>
<dbReference type="AlphaFoldDB" id="A0A2C6KQT1"/>
<dbReference type="PANTHER" id="PTHR42873:SF1">
    <property type="entry name" value="S-ADENOSYLMETHIONINE-DEPENDENT METHYLTRANSFERASE DOMAIN-CONTAINING PROTEIN"/>
    <property type="match status" value="1"/>
</dbReference>
<keyword evidence="3" id="KW-0489">Methyltransferase</keyword>
<feature type="domain" description="RlmI-like PUA" evidence="8">
    <location>
        <begin position="327"/>
        <end position="385"/>
    </location>
</feature>
<dbReference type="PANTHER" id="PTHR42873">
    <property type="entry name" value="RIBOSOMAL RNA LARGE SUBUNIT METHYLTRANSFERASE"/>
    <property type="match status" value="1"/>
</dbReference>
<dbReference type="VEuPathDB" id="ToxoDB:CSUI_007496"/>
<dbReference type="InterPro" id="IPR015947">
    <property type="entry name" value="PUA-like_sf"/>
</dbReference>
<feature type="region of interest" description="Disordered" evidence="7">
    <location>
        <begin position="704"/>
        <end position="726"/>
    </location>
</feature>